<comment type="similarity">
    <text evidence="2">Belongs to the amino acid/polyamine transporter 2 family.</text>
</comment>
<keyword evidence="4 7" id="KW-1133">Transmembrane helix</keyword>
<feature type="region of interest" description="Disordered" evidence="6">
    <location>
        <begin position="1"/>
        <end position="171"/>
    </location>
</feature>
<evidence type="ECO:0000256" key="6">
    <source>
        <dbReference type="SAM" id="MobiDB-lite"/>
    </source>
</evidence>
<evidence type="ECO:0000313" key="10">
    <source>
        <dbReference type="Proteomes" id="UP001497453"/>
    </source>
</evidence>
<sequence length="760" mass="82766">MSTPPNRPNASQPVNITSPRLRPTEYASGGSPRPSFQISGSPSARILRSQYTGTPPLPNIPSRSTPIGTPRGTGLVLSSGEGSRRGGITPRRPDTPVSGIDTTNFLDELTDEDKAKILRRHLVSPGERNPPEGSSPRGSMSAGSDSGAVSKRPSAVHLRSQSQASEAFPVPYHAPGADVTHSLYKWEADKRRAATRPRASSFAGSTASAPHPAFEHIHEPGGFRRNYVLLRAKERGDEKPPMLRSFIEFLYLFGHFAGEDLEEEEEGEEERLTSEEEDEEVTAVERRPYAGTSLLSQAEAGTQQPSLTLDIPKIDELHKATERSPLLPSAASKSRSRSRRRRMSVGPHGDATVTQAVLMLLKSFVGTGVLFLGKAFFNGGILFSSFILVFIALISLYSFLLLVKTKFVVSGSFGDMGGTLYGPWMRYAILTSITVSQIGFVSAYIIFVSENLQAFVLAITNCAKLLGIQYFILLQMIIFLPLALIRNLAKLSTTALVADAFILAGLIYIFGSEAGIMAERGPAHVELFNSKEWPLLIGTAVFSFEGIGLVIPITDAMKEPRKFPAVLSAVMLFLMVLFCGAGVMSYLTFGADVQTVVIVNLDTTSKFTQAVQFLYSLAILLSVPLQLFPAVRIVENGLFKRSGKMDTKVKWQKNFFRFLAVTLCAGLSWAGAADLDKFVSFVGSFACVPLCYVYPAMLHYKACARTRKQKVADIALMVFGMLAATYTSAMTIRLMLTPEPAGPPVLGLCEKSPTEHLFLH</sequence>
<dbReference type="PANTHER" id="PTHR22950:SF666">
    <property type="entry name" value="VACUOLAR AMINO ACID TRANSPORTER 4"/>
    <property type="match status" value="1"/>
</dbReference>
<evidence type="ECO:0000259" key="8">
    <source>
        <dbReference type="Pfam" id="PF01490"/>
    </source>
</evidence>
<gene>
    <name evidence="9" type="ORF">GFSPODELE1_LOCUS10956</name>
</gene>
<evidence type="ECO:0000256" key="4">
    <source>
        <dbReference type="ARBA" id="ARBA00022989"/>
    </source>
</evidence>
<feature type="region of interest" description="Disordered" evidence="6">
    <location>
        <begin position="195"/>
        <end position="218"/>
    </location>
</feature>
<feature type="transmembrane region" description="Helical" evidence="7">
    <location>
        <begin position="467"/>
        <end position="485"/>
    </location>
</feature>
<feature type="transmembrane region" description="Helical" evidence="7">
    <location>
        <begin position="497"/>
        <end position="518"/>
    </location>
</feature>
<feature type="compositionally biased region" description="Acidic residues" evidence="6">
    <location>
        <begin position="261"/>
        <end position="282"/>
    </location>
</feature>
<proteinExistence type="inferred from homology"/>
<dbReference type="Pfam" id="PF01490">
    <property type="entry name" value="Aa_trans"/>
    <property type="match status" value="1"/>
</dbReference>
<evidence type="ECO:0000256" key="3">
    <source>
        <dbReference type="ARBA" id="ARBA00022692"/>
    </source>
</evidence>
<name>A0ABP1EA64_9APHY</name>
<feature type="transmembrane region" description="Helical" evidence="7">
    <location>
        <begin position="381"/>
        <end position="403"/>
    </location>
</feature>
<feature type="transmembrane region" description="Helical" evidence="7">
    <location>
        <begin position="424"/>
        <end position="447"/>
    </location>
</feature>
<protein>
    <recommendedName>
        <fullName evidence="8">Amino acid transporter transmembrane domain-containing protein</fullName>
    </recommendedName>
</protein>
<feature type="region of interest" description="Disordered" evidence="6">
    <location>
        <begin position="325"/>
        <end position="347"/>
    </location>
</feature>
<feature type="domain" description="Amino acid transporter transmembrane" evidence="8">
    <location>
        <begin position="351"/>
        <end position="732"/>
    </location>
</feature>
<evidence type="ECO:0000256" key="2">
    <source>
        <dbReference type="ARBA" id="ARBA00008066"/>
    </source>
</evidence>
<keyword evidence="10" id="KW-1185">Reference proteome</keyword>
<feature type="transmembrane region" description="Helical" evidence="7">
    <location>
        <begin position="712"/>
        <end position="736"/>
    </location>
</feature>
<dbReference type="EMBL" id="OZ037952">
    <property type="protein sequence ID" value="CAL1716896.1"/>
    <property type="molecule type" value="Genomic_DNA"/>
</dbReference>
<keyword evidence="5 7" id="KW-0472">Membrane</keyword>
<feature type="transmembrane region" description="Helical" evidence="7">
    <location>
        <begin position="533"/>
        <end position="553"/>
    </location>
</feature>
<feature type="transmembrane region" description="Helical" evidence="7">
    <location>
        <begin position="678"/>
        <end position="700"/>
    </location>
</feature>
<dbReference type="InterPro" id="IPR013057">
    <property type="entry name" value="AA_transpt_TM"/>
</dbReference>
<feature type="transmembrane region" description="Helical" evidence="7">
    <location>
        <begin position="613"/>
        <end position="634"/>
    </location>
</feature>
<evidence type="ECO:0000256" key="7">
    <source>
        <dbReference type="SAM" id="Phobius"/>
    </source>
</evidence>
<comment type="subcellular location">
    <subcellularLocation>
        <location evidence="1">Membrane</location>
        <topology evidence="1">Multi-pass membrane protein</topology>
    </subcellularLocation>
</comment>
<keyword evidence="3 7" id="KW-0812">Transmembrane</keyword>
<feature type="compositionally biased region" description="Polar residues" evidence="6">
    <location>
        <begin position="1"/>
        <end position="18"/>
    </location>
</feature>
<accession>A0ABP1EA64</accession>
<evidence type="ECO:0000256" key="1">
    <source>
        <dbReference type="ARBA" id="ARBA00004141"/>
    </source>
</evidence>
<feature type="transmembrane region" description="Helical" evidence="7">
    <location>
        <begin position="565"/>
        <end position="587"/>
    </location>
</feature>
<evidence type="ECO:0000256" key="5">
    <source>
        <dbReference type="ARBA" id="ARBA00023136"/>
    </source>
</evidence>
<feature type="compositionally biased region" description="Basic residues" evidence="6">
    <location>
        <begin position="334"/>
        <end position="343"/>
    </location>
</feature>
<organism evidence="9 10">
    <name type="scientific">Somion occarium</name>
    <dbReference type="NCBI Taxonomy" id="3059160"/>
    <lineage>
        <taxon>Eukaryota</taxon>
        <taxon>Fungi</taxon>
        <taxon>Dikarya</taxon>
        <taxon>Basidiomycota</taxon>
        <taxon>Agaricomycotina</taxon>
        <taxon>Agaricomycetes</taxon>
        <taxon>Polyporales</taxon>
        <taxon>Cerrenaceae</taxon>
        <taxon>Somion</taxon>
    </lineage>
</organism>
<feature type="region of interest" description="Disordered" evidence="6">
    <location>
        <begin position="261"/>
        <end position="285"/>
    </location>
</feature>
<reference evidence="10" key="1">
    <citation type="submission" date="2024-04" db="EMBL/GenBank/DDBJ databases">
        <authorList>
            <person name="Shaw F."/>
            <person name="Minotto A."/>
        </authorList>
    </citation>
    <scope>NUCLEOTIDE SEQUENCE [LARGE SCALE GENOMIC DNA]</scope>
</reference>
<evidence type="ECO:0000313" key="9">
    <source>
        <dbReference type="EMBL" id="CAL1716896.1"/>
    </source>
</evidence>
<feature type="transmembrane region" description="Helical" evidence="7">
    <location>
        <begin position="655"/>
        <end position="672"/>
    </location>
</feature>
<dbReference type="Proteomes" id="UP001497453">
    <property type="component" value="Chromosome 9"/>
</dbReference>
<dbReference type="PANTHER" id="PTHR22950">
    <property type="entry name" value="AMINO ACID TRANSPORTER"/>
    <property type="match status" value="1"/>
</dbReference>